<keyword evidence="3" id="KW-1185">Reference proteome</keyword>
<dbReference type="AlphaFoldDB" id="A0A485KVF1"/>
<accession>A0A485KVF1</accession>
<dbReference type="OrthoDB" id="69373at2759"/>
<sequence length="361" mass="41634">MSTNDIGRREVLRRKQSEHRRKIKAERAALVREIDALQDLLRSLPPSSSAVSADGTLSWHTIADVFRSGSRQSMATLEKTQHEKHATDVMIFEMVRFVRACRPRPALALSSAFSVVPGNDTFVTLLSNGESRNKAKQWLTQQLYHNTDRAFGSFPTVFDPQEDFFHYTLRFNGSHVQGTEAFQIMYNAPLKTVLAAQQMKVHWKRPIVPPLPELDVEVAGNTTLFRDMTNRTDNYWNLLEGVFHEADRCVVVFRRIQDDETYKSKECFEHYALQWMDMRRVGITQTLVRYLSVRSIHHPPEAVLRSLRESSLDARPPCDQWVSTVMASDFVQNSSPERYQEACQAFDEEREQMHQVLATLT</sequence>
<gene>
    <name evidence="2" type="primary">Aste57867_12369</name>
    <name evidence="1" type="ORF">As57867_012323</name>
    <name evidence="2" type="ORF">ASTE57867_12369</name>
</gene>
<dbReference type="Proteomes" id="UP000332933">
    <property type="component" value="Unassembled WGS sequence"/>
</dbReference>
<dbReference type="EMBL" id="VJMH01005356">
    <property type="protein sequence ID" value="KAF0696908.1"/>
    <property type="molecule type" value="Genomic_DNA"/>
</dbReference>
<evidence type="ECO:0000313" key="1">
    <source>
        <dbReference type="EMBL" id="KAF0696908.1"/>
    </source>
</evidence>
<reference evidence="1" key="2">
    <citation type="submission" date="2019-06" db="EMBL/GenBank/DDBJ databases">
        <title>Genomics analysis of Aphanomyces spp. identifies a new class of oomycete effector associated with host adaptation.</title>
        <authorList>
            <person name="Gaulin E."/>
        </authorList>
    </citation>
    <scope>NUCLEOTIDE SEQUENCE</scope>
    <source>
        <strain evidence="1">CBS 578.67</strain>
    </source>
</reference>
<reference evidence="2 3" key="1">
    <citation type="submission" date="2019-03" db="EMBL/GenBank/DDBJ databases">
        <authorList>
            <person name="Gaulin E."/>
            <person name="Dumas B."/>
        </authorList>
    </citation>
    <scope>NUCLEOTIDE SEQUENCE [LARGE SCALE GENOMIC DNA]</scope>
    <source>
        <strain evidence="2">CBS 568.67</strain>
    </source>
</reference>
<evidence type="ECO:0000313" key="3">
    <source>
        <dbReference type="Proteomes" id="UP000332933"/>
    </source>
</evidence>
<evidence type="ECO:0000313" key="2">
    <source>
        <dbReference type="EMBL" id="VFT89221.1"/>
    </source>
</evidence>
<organism evidence="2 3">
    <name type="scientific">Aphanomyces stellatus</name>
    <dbReference type="NCBI Taxonomy" id="120398"/>
    <lineage>
        <taxon>Eukaryota</taxon>
        <taxon>Sar</taxon>
        <taxon>Stramenopiles</taxon>
        <taxon>Oomycota</taxon>
        <taxon>Saprolegniomycetes</taxon>
        <taxon>Saprolegniales</taxon>
        <taxon>Verrucalvaceae</taxon>
        <taxon>Aphanomyces</taxon>
    </lineage>
</organism>
<protein>
    <submittedName>
        <fullName evidence="2">Aste57867_12369 protein</fullName>
    </submittedName>
</protein>
<dbReference type="EMBL" id="CAADRA010005377">
    <property type="protein sequence ID" value="VFT89221.1"/>
    <property type="molecule type" value="Genomic_DNA"/>
</dbReference>
<name>A0A485KVF1_9STRA</name>
<proteinExistence type="predicted"/>